<dbReference type="RefSeq" id="WP_281905604.1">
    <property type="nucleotide sequence ID" value="NZ_BSDI01000084.1"/>
</dbReference>
<name>A0ABQ5RAJ5_9ACTN</name>
<evidence type="ECO:0000256" key="1">
    <source>
        <dbReference type="SAM" id="MobiDB-lite"/>
    </source>
</evidence>
<reference evidence="3" key="1">
    <citation type="submission" date="2022-12" db="EMBL/GenBank/DDBJ databases">
        <title>New Phytohabitans aurantiacus sp. RD004123 nov., an actinomycete isolated from soil.</title>
        <authorList>
            <person name="Triningsih D.W."/>
            <person name="Harunari E."/>
            <person name="Igarashi Y."/>
        </authorList>
    </citation>
    <scope>NUCLEOTIDE SEQUENCE</scope>
    <source>
        <strain evidence="3">RD004123</strain>
    </source>
</reference>
<proteinExistence type="predicted"/>
<sequence length="448" mass="49837">MIERITVPFAGEGAGVDELSWGQREIWSAMRRQNWWLPIGYAQPLPAGTTVDTVVDGLQYWMARYQTMRTRLRHDPDGHTRQVVHATGEVTLEIVDADDHDDPAKVAEETRLRYWHTDYDFVDEWPVRMAVIRHRGTLTHQVVVLCHLVTDGLGAVVMMDELTTRPPSPATAPHPLEQIRWQRSPAGRRQCEAALRHWEALLRAIPARRFPGPGAGQQGSEQPQSPRHWHGEFNSPATHLALRAIAAHTKVAASPLFLAVFAIAFARVTGANPVAVQVVVSNRFRPGLGDTVSPVNQTGLCVVDLAGTTFEQAVIRTAQRALGAFKYAYYDPYQVDALVERVSRERGEEVDIACYFNDRRVIGTDPPDGPVPTAEQIRAALPRTTFGWTLRQDDPWERLFVHIENVADTAAITVQGDTHHISPSDMEACVREMETVAVEAAVELGGGR</sequence>
<protein>
    <recommendedName>
        <fullName evidence="2">Condensation domain-containing protein</fullName>
    </recommendedName>
</protein>
<dbReference type="Gene3D" id="3.30.559.10">
    <property type="entry name" value="Chloramphenicol acetyltransferase-like domain"/>
    <property type="match status" value="1"/>
</dbReference>
<dbReference type="Gene3D" id="3.30.559.30">
    <property type="entry name" value="Nonribosomal peptide synthetase, condensation domain"/>
    <property type="match status" value="1"/>
</dbReference>
<dbReference type="InterPro" id="IPR023213">
    <property type="entry name" value="CAT-like_dom_sf"/>
</dbReference>
<feature type="region of interest" description="Disordered" evidence="1">
    <location>
        <begin position="211"/>
        <end position="233"/>
    </location>
</feature>
<dbReference type="InterPro" id="IPR001242">
    <property type="entry name" value="Condensation_dom"/>
</dbReference>
<evidence type="ECO:0000313" key="4">
    <source>
        <dbReference type="Proteomes" id="UP001144280"/>
    </source>
</evidence>
<evidence type="ECO:0000259" key="2">
    <source>
        <dbReference type="Pfam" id="PF00668"/>
    </source>
</evidence>
<feature type="domain" description="Condensation" evidence="2">
    <location>
        <begin position="51"/>
        <end position="338"/>
    </location>
</feature>
<evidence type="ECO:0000313" key="3">
    <source>
        <dbReference type="EMBL" id="GLI03418.1"/>
    </source>
</evidence>
<dbReference type="Proteomes" id="UP001144280">
    <property type="component" value="Unassembled WGS sequence"/>
</dbReference>
<comment type="caution">
    <text evidence="3">The sequence shown here is derived from an EMBL/GenBank/DDBJ whole genome shotgun (WGS) entry which is preliminary data.</text>
</comment>
<dbReference type="Pfam" id="PF00668">
    <property type="entry name" value="Condensation"/>
    <property type="match status" value="1"/>
</dbReference>
<keyword evidence="4" id="KW-1185">Reference proteome</keyword>
<accession>A0ABQ5RAJ5</accession>
<organism evidence="3 4">
    <name type="scientific">Phytohabitans aurantiacus</name>
    <dbReference type="NCBI Taxonomy" id="3016789"/>
    <lineage>
        <taxon>Bacteria</taxon>
        <taxon>Bacillati</taxon>
        <taxon>Actinomycetota</taxon>
        <taxon>Actinomycetes</taxon>
        <taxon>Micromonosporales</taxon>
        <taxon>Micromonosporaceae</taxon>
    </lineage>
</organism>
<dbReference type="EMBL" id="BSDI01000084">
    <property type="protein sequence ID" value="GLI03418.1"/>
    <property type="molecule type" value="Genomic_DNA"/>
</dbReference>
<dbReference type="SUPFAM" id="SSF52777">
    <property type="entry name" value="CoA-dependent acyltransferases"/>
    <property type="match status" value="2"/>
</dbReference>
<gene>
    <name evidence="3" type="ORF">Pa4123_86960</name>
</gene>